<dbReference type="PANTHER" id="PTHR14155:SF263">
    <property type="entry name" value="E3 UBIQUITIN-PROTEIN LIGASE ATL6"/>
    <property type="match status" value="1"/>
</dbReference>
<feature type="domain" description="RING-type" evidence="18">
    <location>
        <begin position="133"/>
        <end position="175"/>
    </location>
</feature>
<comment type="catalytic activity">
    <reaction evidence="1">
        <text>S-ubiquitinyl-[E2 ubiquitin-conjugating enzyme]-L-cysteine + [acceptor protein]-L-lysine = [E2 ubiquitin-conjugating enzyme]-L-cysteine + N(6)-ubiquitinyl-[acceptor protein]-L-lysine.</text>
        <dbReference type="EC" id="2.3.2.27"/>
    </reaction>
</comment>
<dbReference type="GO" id="GO:0008270">
    <property type="term" value="F:zinc ion binding"/>
    <property type="evidence" value="ECO:0007669"/>
    <property type="project" value="UniProtKB-KW"/>
</dbReference>
<evidence type="ECO:0000256" key="17">
    <source>
        <dbReference type="SAM" id="SignalP"/>
    </source>
</evidence>
<proteinExistence type="inferred from homology"/>
<protein>
    <recommendedName>
        <fullName evidence="4">RING-type E3 ubiquitin transferase</fullName>
        <ecNumber evidence="4">2.3.2.27</ecNumber>
    </recommendedName>
</protein>
<keyword evidence="5" id="KW-0808">Transferase</keyword>
<gene>
    <name evidence="20" type="primary">LOC115751667</name>
</gene>
<feature type="transmembrane region" description="Helical" evidence="16">
    <location>
        <begin position="54"/>
        <end position="74"/>
    </location>
</feature>
<comment type="pathway">
    <text evidence="3">Protein modification; protein ubiquitination.</text>
</comment>
<dbReference type="GeneID" id="115751667"/>
<evidence type="ECO:0000256" key="14">
    <source>
        <dbReference type="PROSITE-ProRule" id="PRU00175"/>
    </source>
</evidence>
<accession>A0A8B8QE78</accession>
<evidence type="ECO:0000256" key="10">
    <source>
        <dbReference type="ARBA" id="ARBA00022833"/>
    </source>
</evidence>
<evidence type="ECO:0000259" key="18">
    <source>
        <dbReference type="PROSITE" id="PS50089"/>
    </source>
</evidence>
<comment type="subcellular location">
    <subcellularLocation>
        <location evidence="2">Membrane</location>
        <topology evidence="2">Single-pass membrane protein</topology>
    </subcellularLocation>
</comment>
<dbReference type="CDD" id="cd16461">
    <property type="entry name" value="RING-H2_EL5-like"/>
    <property type="match status" value="1"/>
</dbReference>
<name>A0A8B8QE78_9MYRT</name>
<evidence type="ECO:0000256" key="8">
    <source>
        <dbReference type="ARBA" id="ARBA00022771"/>
    </source>
</evidence>
<evidence type="ECO:0000256" key="5">
    <source>
        <dbReference type="ARBA" id="ARBA00022679"/>
    </source>
</evidence>
<dbReference type="KEGG" id="rarg:115751667"/>
<dbReference type="PANTHER" id="PTHR14155">
    <property type="entry name" value="RING FINGER DOMAIN-CONTAINING"/>
    <property type="match status" value="1"/>
</dbReference>
<reference evidence="20" key="1">
    <citation type="submission" date="2025-08" db="UniProtKB">
        <authorList>
            <consortium name="RefSeq"/>
        </authorList>
    </citation>
    <scope>IDENTIFICATION</scope>
    <source>
        <tissue evidence="20">Leaf</tissue>
    </source>
</reference>
<evidence type="ECO:0000256" key="4">
    <source>
        <dbReference type="ARBA" id="ARBA00012483"/>
    </source>
</evidence>
<keyword evidence="10" id="KW-0862">Zinc</keyword>
<evidence type="ECO:0000256" key="13">
    <source>
        <dbReference type="ARBA" id="ARBA00024209"/>
    </source>
</evidence>
<dbReference type="SUPFAM" id="SSF57850">
    <property type="entry name" value="RING/U-box"/>
    <property type="match status" value="1"/>
</dbReference>
<keyword evidence="19" id="KW-1185">Reference proteome</keyword>
<evidence type="ECO:0000313" key="20">
    <source>
        <dbReference type="RefSeq" id="XP_030545474.1"/>
    </source>
</evidence>
<dbReference type="Gene3D" id="3.30.40.10">
    <property type="entry name" value="Zinc/RING finger domain, C3HC4 (zinc finger)"/>
    <property type="match status" value="1"/>
</dbReference>
<evidence type="ECO:0000256" key="12">
    <source>
        <dbReference type="ARBA" id="ARBA00023136"/>
    </source>
</evidence>
<dbReference type="InterPro" id="IPR053238">
    <property type="entry name" value="RING-H2_zinc_finger"/>
</dbReference>
<evidence type="ECO:0000256" key="3">
    <source>
        <dbReference type="ARBA" id="ARBA00004906"/>
    </source>
</evidence>
<comment type="similarity">
    <text evidence="13">Belongs to the RING-type zinc finger family. ATL subfamily.</text>
</comment>
<feature type="region of interest" description="Disordered" evidence="15">
    <location>
        <begin position="364"/>
        <end position="410"/>
    </location>
</feature>
<dbReference type="PROSITE" id="PS50089">
    <property type="entry name" value="ZF_RING_2"/>
    <property type="match status" value="1"/>
</dbReference>
<evidence type="ECO:0000256" key="15">
    <source>
        <dbReference type="SAM" id="MobiDB-lite"/>
    </source>
</evidence>
<dbReference type="Pfam" id="PF13639">
    <property type="entry name" value="zf-RING_2"/>
    <property type="match status" value="1"/>
</dbReference>
<dbReference type="RefSeq" id="XP_030545474.1">
    <property type="nucleotide sequence ID" value="XM_030689614.2"/>
</dbReference>
<evidence type="ECO:0000256" key="11">
    <source>
        <dbReference type="ARBA" id="ARBA00022989"/>
    </source>
</evidence>
<dbReference type="EC" id="2.3.2.27" evidence="4"/>
<dbReference type="InterPro" id="IPR013083">
    <property type="entry name" value="Znf_RING/FYVE/PHD"/>
</dbReference>
<dbReference type="GO" id="GO:0016020">
    <property type="term" value="C:membrane"/>
    <property type="evidence" value="ECO:0007669"/>
    <property type="project" value="UniProtKB-SubCell"/>
</dbReference>
<evidence type="ECO:0000256" key="6">
    <source>
        <dbReference type="ARBA" id="ARBA00022692"/>
    </source>
</evidence>
<keyword evidence="7" id="KW-0479">Metal-binding</keyword>
<feature type="chain" id="PRO_5034934018" description="RING-type E3 ubiquitin transferase" evidence="17">
    <location>
        <begin position="31"/>
        <end position="410"/>
    </location>
</feature>
<dbReference type="FunFam" id="3.30.40.10:FF:000187">
    <property type="entry name" value="E3 ubiquitin-protein ligase ATL6"/>
    <property type="match status" value="1"/>
</dbReference>
<keyword evidence="17" id="KW-0732">Signal</keyword>
<dbReference type="InterPro" id="IPR001841">
    <property type="entry name" value="Znf_RING"/>
</dbReference>
<organism evidence="19 20">
    <name type="scientific">Rhodamnia argentea</name>
    <dbReference type="NCBI Taxonomy" id="178133"/>
    <lineage>
        <taxon>Eukaryota</taxon>
        <taxon>Viridiplantae</taxon>
        <taxon>Streptophyta</taxon>
        <taxon>Embryophyta</taxon>
        <taxon>Tracheophyta</taxon>
        <taxon>Spermatophyta</taxon>
        <taxon>Magnoliopsida</taxon>
        <taxon>eudicotyledons</taxon>
        <taxon>Gunneridae</taxon>
        <taxon>Pentapetalae</taxon>
        <taxon>rosids</taxon>
        <taxon>malvids</taxon>
        <taxon>Myrtales</taxon>
        <taxon>Myrtaceae</taxon>
        <taxon>Myrtoideae</taxon>
        <taxon>Myrteae</taxon>
        <taxon>Australasian group</taxon>
        <taxon>Rhodamnia</taxon>
    </lineage>
</organism>
<evidence type="ECO:0000256" key="1">
    <source>
        <dbReference type="ARBA" id="ARBA00000900"/>
    </source>
</evidence>
<keyword evidence="6 16" id="KW-0812">Transmembrane</keyword>
<keyword evidence="12 16" id="KW-0472">Membrane</keyword>
<keyword evidence="11 16" id="KW-1133">Transmembrane helix</keyword>
<evidence type="ECO:0000256" key="7">
    <source>
        <dbReference type="ARBA" id="ARBA00022723"/>
    </source>
</evidence>
<feature type="signal peptide" evidence="17">
    <location>
        <begin position="1"/>
        <end position="30"/>
    </location>
</feature>
<evidence type="ECO:0000256" key="2">
    <source>
        <dbReference type="ARBA" id="ARBA00004167"/>
    </source>
</evidence>
<evidence type="ECO:0000313" key="19">
    <source>
        <dbReference type="Proteomes" id="UP000827889"/>
    </source>
</evidence>
<dbReference type="SMART" id="SM00184">
    <property type="entry name" value="RING"/>
    <property type="match status" value="1"/>
</dbReference>
<dbReference type="GO" id="GO:0061630">
    <property type="term" value="F:ubiquitin protein ligase activity"/>
    <property type="evidence" value="ECO:0007669"/>
    <property type="project" value="UniProtKB-EC"/>
</dbReference>
<evidence type="ECO:0000256" key="9">
    <source>
        <dbReference type="ARBA" id="ARBA00022786"/>
    </source>
</evidence>
<dbReference type="OrthoDB" id="8062037at2759"/>
<keyword evidence="9" id="KW-0833">Ubl conjugation pathway</keyword>
<sequence>MSSSENLSPSRLSLALLLLLSCASAPCAVAQTPSGTPTDSQNPYSYTRFSPSMAVIIVVLIAALFFMAFFSIYIRHCADANSASIRLGVPAGTGRSRRGGASRGLDPAVIETFPTLVYSDVKGLKIGKGALECAVCLNEFEDDETLRLIPKCDHVFHPQCVDAWLASHVTCPVCRANLVPQPGETPFELPELTHESEHAGEDEENRNRDGDGDLERAIATLEREDDEVEVAVDHQAAEPPPEVVDLNKTLNRNRTRGGSRSSRMARRLLFPRSHSTGHSLVQPGEDTERFTLRLPAEVRKQIVNRQQLSRAMSMVVLPREGSSRRGYRAGAGEGSSRFGRYFGVQRLDRSERGAKSDRWFFGRVPPMFSRAPSLRSPRVAAAHDDGGSLGSQQGGTEAATSNGAPPRPPV</sequence>
<keyword evidence="8 14" id="KW-0863">Zinc-finger</keyword>
<dbReference type="AlphaFoldDB" id="A0A8B8QE78"/>
<dbReference type="Proteomes" id="UP000827889">
    <property type="component" value="Chromosome 6"/>
</dbReference>
<evidence type="ECO:0000256" key="16">
    <source>
        <dbReference type="SAM" id="Phobius"/>
    </source>
</evidence>